<dbReference type="OrthoDB" id="6152612at2759"/>
<evidence type="ECO:0000313" key="2">
    <source>
        <dbReference type="Proteomes" id="UP000683360"/>
    </source>
</evidence>
<gene>
    <name evidence="1" type="ORF">MEDL_31533</name>
</gene>
<dbReference type="EMBL" id="CAJPWZ010001578">
    <property type="protein sequence ID" value="CAG2217856.1"/>
    <property type="molecule type" value="Genomic_DNA"/>
</dbReference>
<accession>A0A8S3SAU6</accession>
<protein>
    <submittedName>
        <fullName evidence="1">Uncharacterized protein</fullName>
    </submittedName>
</protein>
<sequence>MQPVNQQIQTSNQQTQVVSTNQQQIQQVNQQTQAVSLNQQMQPSNQQTQAVVNQQILPLNQTESTNQPNPLEALVSQQLLSQILGKHGLGTIIVPTLNPIPPMAAGEIEIAPPITLPTTVSPLSTINITSQGFDLPLQRQQQDQQLNLATNLPLEVSGNSSLFPAETGVTQAKTSVIQDSTVASTTVTTKDNLVIRLNQTSKGIRLIPDGRGGVRIINLRAAVSTETPWIESGTSNSTVLTEAEPLHRLALLNPTNETLRKLEITDRLNTTDIPEEIELPNGTSIDGPGPTPAMNSVYRGKPTTLTPTAAVTIKPTTPTTIKPAAPTTVEPEETTIPIDFSEYDIEAEEGIFTTSSEVEPTTTSTTIAQNATTRLNNSTSTSVGPTSVITVKPTTIERTTSKPTTRNTKTIRPTTIKTITIRPTSIKPPTTQFIPITTPQTFIQSALGWLSPFSTTPASDIIAYGGFVNMVDPYMQTKAHEPALYDILNEVMLGKLKGMK</sequence>
<evidence type="ECO:0000313" key="1">
    <source>
        <dbReference type="EMBL" id="CAG2217856.1"/>
    </source>
</evidence>
<dbReference type="AlphaFoldDB" id="A0A8S3SAU6"/>
<reference evidence="1" key="1">
    <citation type="submission" date="2021-03" db="EMBL/GenBank/DDBJ databases">
        <authorList>
            <person name="Bekaert M."/>
        </authorList>
    </citation>
    <scope>NUCLEOTIDE SEQUENCE</scope>
</reference>
<dbReference type="Proteomes" id="UP000683360">
    <property type="component" value="Unassembled WGS sequence"/>
</dbReference>
<organism evidence="1 2">
    <name type="scientific">Mytilus edulis</name>
    <name type="common">Blue mussel</name>
    <dbReference type="NCBI Taxonomy" id="6550"/>
    <lineage>
        <taxon>Eukaryota</taxon>
        <taxon>Metazoa</taxon>
        <taxon>Spiralia</taxon>
        <taxon>Lophotrochozoa</taxon>
        <taxon>Mollusca</taxon>
        <taxon>Bivalvia</taxon>
        <taxon>Autobranchia</taxon>
        <taxon>Pteriomorphia</taxon>
        <taxon>Mytilida</taxon>
        <taxon>Mytiloidea</taxon>
        <taxon>Mytilidae</taxon>
        <taxon>Mytilinae</taxon>
        <taxon>Mytilus</taxon>
    </lineage>
</organism>
<comment type="caution">
    <text evidence="1">The sequence shown here is derived from an EMBL/GenBank/DDBJ whole genome shotgun (WGS) entry which is preliminary data.</text>
</comment>
<name>A0A8S3SAU6_MYTED</name>
<keyword evidence="2" id="KW-1185">Reference proteome</keyword>
<proteinExistence type="predicted"/>